<keyword evidence="5 7" id="KW-0472">Membrane</keyword>
<evidence type="ECO:0000313" key="10">
    <source>
        <dbReference type="Proteomes" id="UP000095192"/>
    </source>
</evidence>
<proteinExistence type="inferred from homology"/>
<evidence type="ECO:0000313" key="9">
    <source>
        <dbReference type="EMBL" id="OEH77844.1"/>
    </source>
</evidence>
<comment type="caution">
    <text evidence="9">The sequence shown here is derived from an EMBL/GenBank/DDBJ whole genome shotgun (WGS) entry which is preliminary data.</text>
</comment>
<dbReference type="PANTHER" id="PTHR12608:SF1">
    <property type="entry name" value="TRANSMEMBRANE PROTEIN 165"/>
    <property type="match status" value="1"/>
</dbReference>
<dbReference type="VEuPathDB" id="ToxoDB:LOC34621474"/>
<keyword evidence="8" id="KW-0732">Signal</keyword>
<comment type="similarity">
    <text evidence="2">Belongs to the GDT1 family.</text>
</comment>
<organism evidence="9 10">
    <name type="scientific">Cyclospora cayetanensis</name>
    <dbReference type="NCBI Taxonomy" id="88456"/>
    <lineage>
        <taxon>Eukaryota</taxon>
        <taxon>Sar</taxon>
        <taxon>Alveolata</taxon>
        <taxon>Apicomplexa</taxon>
        <taxon>Conoidasida</taxon>
        <taxon>Coccidia</taxon>
        <taxon>Eucoccidiorida</taxon>
        <taxon>Eimeriorina</taxon>
        <taxon>Eimeriidae</taxon>
        <taxon>Cyclospora</taxon>
    </lineage>
</organism>
<dbReference type="Pfam" id="PF01169">
    <property type="entry name" value="GDT1"/>
    <property type="match status" value="1"/>
</dbReference>
<protein>
    <submittedName>
        <fullName evidence="9">Transmembrane protein</fullName>
    </submittedName>
</protein>
<keyword evidence="4 7" id="KW-1133">Transmembrane helix</keyword>
<sequence length="468" mass="50183">MEAFPRLFRTLSPPSLLPFSVLCLLCLISALQNRAGSNGGLPHLSSASAHIHVAPEYFQRCDALPPSTPFMTGGAWLLREISASGSPQICSGSLGVLFGCKLQVEPDIPATFPRQLEALEEGISHTTGNAGMPHAGDEATVASAAAGYLLQNAAAYSWIPGPVRALLRGGLVIQIISALALLLFGIWHLYKAKASFPAAGRGPHRRASRRFSVQLSAHSECMGDLRENLPDGASPVEAKKNQGTSVDEEEQGVLREGSADESVSTRPSPTEWPLQDEELQCNLEEAQEDLERLQYSRLGLAPESWQVLREVFLLILLAEWGDKSMFTTVSLAAAQNPWGVFLGSCIGHALVTAAGVMGGLLLQRWLNEFSLNLAAGIIMIAVGLGHLGSLSLSLPSFIAICAQRGLRVAARSRAIVAQLRVWSTTDRQSDSENRGGQTNRKSGEQRPELVDREGQPEGDARNCTGVPN</sequence>
<dbReference type="PANTHER" id="PTHR12608">
    <property type="entry name" value="TRANSMEMBRANE PROTEIN HTP-1 RELATED"/>
    <property type="match status" value="1"/>
</dbReference>
<evidence type="ECO:0000256" key="6">
    <source>
        <dbReference type="SAM" id="MobiDB-lite"/>
    </source>
</evidence>
<accession>A0A1D3D320</accession>
<reference evidence="9 10" key="1">
    <citation type="journal article" date="2016" name="BMC Genomics">
        <title>Comparative genomics reveals Cyclospora cayetanensis possesses coccidia-like metabolism and invasion components but unique surface antigens.</title>
        <authorList>
            <person name="Liu S."/>
            <person name="Wang L."/>
            <person name="Zheng H."/>
            <person name="Xu Z."/>
            <person name="Roellig D.M."/>
            <person name="Li N."/>
            <person name="Frace M.A."/>
            <person name="Tang K."/>
            <person name="Arrowood M.J."/>
            <person name="Moss D.M."/>
            <person name="Zhang L."/>
            <person name="Feng Y."/>
            <person name="Xiao L."/>
        </authorList>
    </citation>
    <scope>NUCLEOTIDE SEQUENCE [LARGE SCALE GENOMIC DNA]</scope>
    <source>
        <strain evidence="9 10">CHN_HEN01</strain>
    </source>
</reference>
<dbReference type="VEuPathDB" id="ToxoDB:cyc_05050"/>
<evidence type="ECO:0000256" key="8">
    <source>
        <dbReference type="SAM" id="SignalP"/>
    </source>
</evidence>
<keyword evidence="10" id="KW-1185">Reference proteome</keyword>
<dbReference type="InterPro" id="IPR001727">
    <property type="entry name" value="GDT1-like"/>
</dbReference>
<feature type="region of interest" description="Disordered" evidence="6">
    <location>
        <begin position="426"/>
        <end position="468"/>
    </location>
</feature>
<dbReference type="InParanoid" id="A0A1D3D320"/>
<dbReference type="GO" id="GO:0016020">
    <property type="term" value="C:membrane"/>
    <property type="evidence" value="ECO:0007669"/>
    <property type="project" value="UniProtKB-SubCell"/>
</dbReference>
<evidence type="ECO:0000256" key="3">
    <source>
        <dbReference type="ARBA" id="ARBA00022692"/>
    </source>
</evidence>
<feature type="signal peptide" evidence="8">
    <location>
        <begin position="1"/>
        <end position="30"/>
    </location>
</feature>
<feature type="region of interest" description="Disordered" evidence="6">
    <location>
        <begin position="227"/>
        <end position="272"/>
    </location>
</feature>
<feature type="transmembrane region" description="Helical" evidence="7">
    <location>
        <begin position="171"/>
        <end position="190"/>
    </location>
</feature>
<feature type="compositionally biased region" description="Basic and acidic residues" evidence="6">
    <location>
        <begin position="441"/>
        <end position="460"/>
    </location>
</feature>
<feature type="transmembrane region" description="Helical" evidence="7">
    <location>
        <begin position="374"/>
        <end position="402"/>
    </location>
</feature>
<dbReference type="GO" id="GO:0046873">
    <property type="term" value="F:metal ion transmembrane transporter activity"/>
    <property type="evidence" value="ECO:0007669"/>
    <property type="project" value="InterPro"/>
</dbReference>
<comment type="subcellular location">
    <subcellularLocation>
        <location evidence="1">Membrane</location>
        <topology evidence="1">Multi-pass membrane protein</topology>
    </subcellularLocation>
</comment>
<name>A0A1D3D320_9EIME</name>
<evidence type="ECO:0000256" key="4">
    <source>
        <dbReference type="ARBA" id="ARBA00022989"/>
    </source>
</evidence>
<evidence type="ECO:0000256" key="1">
    <source>
        <dbReference type="ARBA" id="ARBA00004141"/>
    </source>
</evidence>
<dbReference type="EMBL" id="JROU02000959">
    <property type="protein sequence ID" value="OEH77844.1"/>
    <property type="molecule type" value="Genomic_DNA"/>
</dbReference>
<feature type="chain" id="PRO_5008914110" evidence="8">
    <location>
        <begin position="31"/>
        <end position="468"/>
    </location>
</feature>
<evidence type="ECO:0000256" key="5">
    <source>
        <dbReference type="ARBA" id="ARBA00023136"/>
    </source>
</evidence>
<keyword evidence="3 7" id="KW-0812">Transmembrane</keyword>
<feature type="transmembrane region" description="Helical" evidence="7">
    <location>
        <begin position="340"/>
        <end position="362"/>
    </location>
</feature>
<gene>
    <name evidence="9" type="ORF">cyc_05050</name>
</gene>
<evidence type="ECO:0000256" key="7">
    <source>
        <dbReference type="SAM" id="Phobius"/>
    </source>
</evidence>
<dbReference type="AlphaFoldDB" id="A0A1D3D320"/>
<dbReference type="Proteomes" id="UP000095192">
    <property type="component" value="Unassembled WGS sequence"/>
</dbReference>
<evidence type="ECO:0000256" key="2">
    <source>
        <dbReference type="ARBA" id="ARBA00009190"/>
    </source>
</evidence>